<protein>
    <recommendedName>
        <fullName evidence="6">Extracellular membrane protein CFEM domain-containing protein</fullName>
    </recommendedName>
</protein>
<evidence type="ECO:0000256" key="3">
    <source>
        <dbReference type="SAM" id="SignalP"/>
    </source>
</evidence>
<feature type="region of interest" description="Disordered" evidence="1">
    <location>
        <begin position="236"/>
        <end position="259"/>
    </location>
</feature>
<feature type="transmembrane region" description="Helical" evidence="2">
    <location>
        <begin position="166"/>
        <end position="187"/>
    </location>
</feature>
<dbReference type="OrthoDB" id="5426355at2759"/>
<reference evidence="4 5" key="1">
    <citation type="submission" date="2018-05" db="EMBL/GenBank/DDBJ databases">
        <title>Draft genome sequence of Scytalidium lignicola DSM 105466, a ubiquitous saprotrophic fungus.</title>
        <authorList>
            <person name="Buettner E."/>
            <person name="Gebauer A.M."/>
            <person name="Hofrichter M."/>
            <person name="Liers C."/>
            <person name="Kellner H."/>
        </authorList>
    </citation>
    <scope>NUCLEOTIDE SEQUENCE [LARGE SCALE GENOMIC DNA]</scope>
    <source>
        <strain evidence="4 5">DSM 105466</strain>
    </source>
</reference>
<dbReference type="EMBL" id="NCSJ02000080">
    <property type="protein sequence ID" value="RFU31247.1"/>
    <property type="molecule type" value="Genomic_DNA"/>
</dbReference>
<feature type="non-terminal residue" evidence="4">
    <location>
        <position position="1"/>
    </location>
</feature>
<evidence type="ECO:0000313" key="4">
    <source>
        <dbReference type="EMBL" id="RFU31247.1"/>
    </source>
</evidence>
<keyword evidence="2" id="KW-0472">Membrane</keyword>
<keyword evidence="5" id="KW-1185">Reference proteome</keyword>
<sequence length="259" mass="27306">MYSSSMNTILLAAFPFLALPSIAIAQTTSTTPNGVIVPFSTLPGCAALCGPLFDVQGACSPPQMAVSDSCFCNSATLKPFLNSGTAGVSQVCGAASCQDAPSLQAIQSWYEGFCNVKAAQPTLTGTTTTSAPTSTSTSGSGSSSGSSSGNQSQTVYRGWWAGHWKWIVMLIVMVVAIVGCWVGASIWRKRYLRKKEREIEMRPPVTWGPNQMQGGTGGFGYGDGVITQPGPGYYNKEAVGMTPADNTRQSRGWLNKSRT</sequence>
<feature type="region of interest" description="Disordered" evidence="1">
    <location>
        <begin position="124"/>
        <end position="151"/>
    </location>
</feature>
<dbReference type="AlphaFoldDB" id="A0A3E2HD21"/>
<evidence type="ECO:0000313" key="5">
    <source>
        <dbReference type="Proteomes" id="UP000258309"/>
    </source>
</evidence>
<dbReference type="OMA" id="SWWSTHY"/>
<name>A0A3E2HD21_SCYLI</name>
<evidence type="ECO:0000256" key="2">
    <source>
        <dbReference type="SAM" id="Phobius"/>
    </source>
</evidence>
<evidence type="ECO:0000256" key="1">
    <source>
        <dbReference type="SAM" id="MobiDB-lite"/>
    </source>
</evidence>
<feature type="chain" id="PRO_5017550773" description="Extracellular membrane protein CFEM domain-containing protein" evidence="3">
    <location>
        <begin position="26"/>
        <end position="259"/>
    </location>
</feature>
<proteinExistence type="predicted"/>
<organism evidence="4 5">
    <name type="scientific">Scytalidium lignicola</name>
    <name type="common">Hyphomycete</name>
    <dbReference type="NCBI Taxonomy" id="5539"/>
    <lineage>
        <taxon>Eukaryota</taxon>
        <taxon>Fungi</taxon>
        <taxon>Dikarya</taxon>
        <taxon>Ascomycota</taxon>
        <taxon>Pezizomycotina</taxon>
        <taxon>Leotiomycetes</taxon>
        <taxon>Leotiomycetes incertae sedis</taxon>
        <taxon>Scytalidium</taxon>
    </lineage>
</organism>
<comment type="caution">
    <text evidence="4">The sequence shown here is derived from an EMBL/GenBank/DDBJ whole genome shotgun (WGS) entry which is preliminary data.</text>
</comment>
<keyword evidence="3" id="KW-0732">Signal</keyword>
<feature type="compositionally biased region" description="Low complexity" evidence="1">
    <location>
        <begin position="124"/>
        <end position="149"/>
    </location>
</feature>
<keyword evidence="2" id="KW-1133">Transmembrane helix</keyword>
<evidence type="ECO:0008006" key="6">
    <source>
        <dbReference type="Google" id="ProtNLM"/>
    </source>
</evidence>
<keyword evidence="2" id="KW-0812">Transmembrane</keyword>
<dbReference type="Proteomes" id="UP000258309">
    <property type="component" value="Unassembled WGS sequence"/>
</dbReference>
<feature type="signal peptide" evidence="3">
    <location>
        <begin position="1"/>
        <end position="25"/>
    </location>
</feature>
<gene>
    <name evidence="4" type="ORF">B7463_g5106</name>
</gene>
<feature type="non-terminal residue" evidence="4">
    <location>
        <position position="259"/>
    </location>
</feature>
<accession>A0A3E2HD21</accession>